<dbReference type="Proteomes" id="UP001482620">
    <property type="component" value="Unassembled WGS sequence"/>
</dbReference>
<comment type="caution">
    <text evidence="2">The sequence shown here is derived from an EMBL/GenBank/DDBJ whole genome shotgun (WGS) entry which is preliminary data.</text>
</comment>
<name>A0ABV0VDL6_9TELE</name>
<evidence type="ECO:0000313" key="3">
    <source>
        <dbReference type="Proteomes" id="UP001482620"/>
    </source>
</evidence>
<evidence type="ECO:0000256" key="1">
    <source>
        <dbReference type="SAM" id="MobiDB-lite"/>
    </source>
</evidence>
<dbReference type="EMBL" id="JAHRIQ010105339">
    <property type="protein sequence ID" value="MEQ2255375.1"/>
    <property type="molecule type" value="Genomic_DNA"/>
</dbReference>
<organism evidence="2 3">
    <name type="scientific">Ilyodon furcidens</name>
    <name type="common">goldbreast splitfin</name>
    <dbReference type="NCBI Taxonomy" id="33524"/>
    <lineage>
        <taxon>Eukaryota</taxon>
        <taxon>Metazoa</taxon>
        <taxon>Chordata</taxon>
        <taxon>Craniata</taxon>
        <taxon>Vertebrata</taxon>
        <taxon>Euteleostomi</taxon>
        <taxon>Actinopterygii</taxon>
        <taxon>Neopterygii</taxon>
        <taxon>Teleostei</taxon>
        <taxon>Neoteleostei</taxon>
        <taxon>Acanthomorphata</taxon>
        <taxon>Ovalentaria</taxon>
        <taxon>Atherinomorphae</taxon>
        <taxon>Cyprinodontiformes</taxon>
        <taxon>Goodeidae</taxon>
        <taxon>Ilyodon</taxon>
    </lineage>
</organism>
<reference evidence="2 3" key="1">
    <citation type="submission" date="2021-06" db="EMBL/GenBank/DDBJ databases">
        <authorList>
            <person name="Palmer J.M."/>
        </authorList>
    </citation>
    <scope>NUCLEOTIDE SEQUENCE [LARGE SCALE GENOMIC DNA]</scope>
    <source>
        <strain evidence="3">if_2019</strain>
        <tissue evidence="2">Muscle</tissue>
    </source>
</reference>
<keyword evidence="3" id="KW-1185">Reference proteome</keyword>
<gene>
    <name evidence="2" type="ORF">ILYODFUR_013272</name>
</gene>
<feature type="region of interest" description="Disordered" evidence="1">
    <location>
        <begin position="28"/>
        <end position="55"/>
    </location>
</feature>
<proteinExistence type="predicted"/>
<protein>
    <submittedName>
        <fullName evidence="2">Uncharacterized protein</fullName>
    </submittedName>
</protein>
<accession>A0ABV0VDL6</accession>
<evidence type="ECO:0000313" key="2">
    <source>
        <dbReference type="EMBL" id="MEQ2255375.1"/>
    </source>
</evidence>
<feature type="compositionally biased region" description="Polar residues" evidence="1">
    <location>
        <begin position="29"/>
        <end position="40"/>
    </location>
</feature>
<sequence>MVVCGDTAGTVSRFRCIHLTVVRKHKQRLGQQSPDCSPQAISAKSASRRRRKQSWPARIAISSMRGNPHLQWLQAVGCSDHVPKRSPGKIARRHT</sequence>